<dbReference type="InterPro" id="IPR007016">
    <property type="entry name" value="O-antigen_ligase-rel_domated"/>
</dbReference>
<evidence type="ECO:0000313" key="7">
    <source>
        <dbReference type="EMBL" id="NOU59987.1"/>
    </source>
</evidence>
<feature type="transmembrane region" description="Helical" evidence="5">
    <location>
        <begin position="40"/>
        <end position="59"/>
    </location>
</feature>
<feature type="transmembrane region" description="Helical" evidence="5">
    <location>
        <begin position="430"/>
        <end position="449"/>
    </location>
</feature>
<comment type="caution">
    <text evidence="7">The sequence shown here is derived from an EMBL/GenBank/DDBJ whole genome shotgun (WGS) entry which is preliminary data.</text>
</comment>
<feature type="transmembrane region" description="Helical" evidence="5">
    <location>
        <begin position="17"/>
        <end position="34"/>
    </location>
</feature>
<evidence type="ECO:0000313" key="8">
    <source>
        <dbReference type="Proteomes" id="UP000732105"/>
    </source>
</evidence>
<evidence type="ECO:0000256" key="1">
    <source>
        <dbReference type="ARBA" id="ARBA00004141"/>
    </source>
</evidence>
<keyword evidence="3 5" id="KW-1133">Transmembrane helix</keyword>
<keyword evidence="4 5" id="KW-0472">Membrane</keyword>
<gene>
    <name evidence="7" type="ORF">ELS83_09140</name>
</gene>
<organism evidence="7 8">
    <name type="scientific">Marinifilum caeruleilacunae</name>
    <dbReference type="NCBI Taxonomy" id="2499076"/>
    <lineage>
        <taxon>Bacteria</taxon>
        <taxon>Pseudomonadati</taxon>
        <taxon>Bacteroidota</taxon>
        <taxon>Bacteroidia</taxon>
        <taxon>Marinilabiliales</taxon>
        <taxon>Marinifilaceae</taxon>
    </lineage>
</organism>
<accession>A0ABX1WV95</accession>
<feature type="transmembrane region" description="Helical" evidence="5">
    <location>
        <begin position="66"/>
        <end position="83"/>
    </location>
</feature>
<dbReference type="RefSeq" id="WP_171595260.1">
    <property type="nucleotide sequence ID" value="NZ_RZNH01000012.1"/>
</dbReference>
<feature type="domain" description="O-antigen ligase-related" evidence="6">
    <location>
        <begin position="266"/>
        <end position="406"/>
    </location>
</feature>
<proteinExistence type="predicted"/>
<dbReference type="PANTHER" id="PTHR37422">
    <property type="entry name" value="TEICHURONIC ACID BIOSYNTHESIS PROTEIN TUAE"/>
    <property type="match status" value="1"/>
</dbReference>
<feature type="transmembrane region" description="Helical" evidence="5">
    <location>
        <begin position="177"/>
        <end position="195"/>
    </location>
</feature>
<evidence type="ECO:0000256" key="3">
    <source>
        <dbReference type="ARBA" id="ARBA00022989"/>
    </source>
</evidence>
<dbReference type="GO" id="GO:0016874">
    <property type="term" value="F:ligase activity"/>
    <property type="evidence" value="ECO:0007669"/>
    <property type="project" value="UniProtKB-KW"/>
</dbReference>
<keyword evidence="8" id="KW-1185">Reference proteome</keyword>
<dbReference type="EMBL" id="RZNH01000012">
    <property type="protein sequence ID" value="NOU59987.1"/>
    <property type="molecule type" value="Genomic_DNA"/>
</dbReference>
<keyword evidence="7" id="KW-0436">Ligase</keyword>
<name>A0ABX1WV95_9BACT</name>
<dbReference type="InterPro" id="IPR051533">
    <property type="entry name" value="WaaL-like"/>
</dbReference>
<feature type="transmembrane region" description="Helical" evidence="5">
    <location>
        <begin position="121"/>
        <end position="137"/>
    </location>
</feature>
<feature type="transmembrane region" description="Helical" evidence="5">
    <location>
        <begin position="232"/>
        <end position="251"/>
    </location>
</feature>
<sequence>MENVFEKKYGSDILKKPQFFFGVLLIMTILGYLVAKGGMISGIGILAMPILVSYIYLIFAIPKVGIIGIYILNFLAIGIVRYVKGVPLGLSIDGQFLLIYLALFFKSFFYKIPWKNGKNDLVLLAAIWYGYALVQLVNPEAASRVAWFYAMRSVSLYMLFTVPLIFILYNKKKDLELLFKIWAILSILGTLKGIMQKNFGVDPFEQAWLDAGNASTHVLFGKLRVFSFYSDAGQFGAAQGHAGVVFLILALNQKRSRRLKIFYIVAGVLGLYGLMISGTRGAIAVPIMGFGLYTVLKKQVKIIVMGAILGISVLVFFKYTTIAQGNPTVRRMRTAFDPNNASLQVRLENQRKLKGYLASRPLGGGIGSAGNWGLRFTPHTFLARTPTDSWYVMIWAEQGVVGLTLHLFILFYILSKSVYIIMFRLKDEEIIGIMSALVAGLFGIMAASYGNGVLGQMPTGLLIYSSMAYLFLAKKFEDDKLALESKELPQIENK</sequence>
<dbReference type="PANTHER" id="PTHR37422:SF13">
    <property type="entry name" value="LIPOPOLYSACCHARIDE BIOSYNTHESIS PROTEIN PA4999-RELATED"/>
    <property type="match status" value="1"/>
</dbReference>
<evidence type="ECO:0000256" key="5">
    <source>
        <dbReference type="SAM" id="Phobius"/>
    </source>
</evidence>
<feature type="transmembrane region" description="Helical" evidence="5">
    <location>
        <begin position="149"/>
        <end position="170"/>
    </location>
</feature>
<feature type="transmembrane region" description="Helical" evidence="5">
    <location>
        <begin position="89"/>
        <end position="109"/>
    </location>
</feature>
<evidence type="ECO:0000256" key="4">
    <source>
        <dbReference type="ARBA" id="ARBA00023136"/>
    </source>
</evidence>
<protein>
    <submittedName>
        <fullName evidence="7">O-antigen ligase domain-containing protein</fullName>
    </submittedName>
</protein>
<dbReference type="Pfam" id="PF04932">
    <property type="entry name" value="Wzy_C"/>
    <property type="match status" value="1"/>
</dbReference>
<feature type="transmembrane region" description="Helical" evidence="5">
    <location>
        <begin position="302"/>
        <end position="323"/>
    </location>
</feature>
<evidence type="ECO:0000256" key="2">
    <source>
        <dbReference type="ARBA" id="ARBA00022692"/>
    </source>
</evidence>
<reference evidence="7 8" key="1">
    <citation type="submission" date="2018-12" db="EMBL/GenBank/DDBJ databases">
        <title>Marinifilum JC070 sp. nov., a marine bacterium isolated from Yongle Blue Hole in the South China Sea.</title>
        <authorList>
            <person name="Fu T."/>
        </authorList>
    </citation>
    <scope>NUCLEOTIDE SEQUENCE [LARGE SCALE GENOMIC DNA]</scope>
    <source>
        <strain evidence="7 8">JC070</strain>
    </source>
</reference>
<feature type="transmembrane region" description="Helical" evidence="5">
    <location>
        <begin position="263"/>
        <end position="296"/>
    </location>
</feature>
<feature type="transmembrane region" description="Helical" evidence="5">
    <location>
        <begin position="394"/>
        <end position="414"/>
    </location>
</feature>
<evidence type="ECO:0000259" key="6">
    <source>
        <dbReference type="Pfam" id="PF04932"/>
    </source>
</evidence>
<dbReference type="Proteomes" id="UP000732105">
    <property type="component" value="Unassembled WGS sequence"/>
</dbReference>
<keyword evidence="2 5" id="KW-0812">Transmembrane</keyword>
<comment type="subcellular location">
    <subcellularLocation>
        <location evidence="1">Membrane</location>
        <topology evidence="1">Multi-pass membrane protein</topology>
    </subcellularLocation>
</comment>